<organism evidence="2 3">
    <name type="scientific">Candidatus Synechococcus spongiarum LMB bulk15N</name>
    <dbReference type="NCBI Taxonomy" id="1943583"/>
    <lineage>
        <taxon>Bacteria</taxon>
        <taxon>Bacillati</taxon>
        <taxon>Cyanobacteriota</taxon>
        <taxon>Cyanophyceae</taxon>
        <taxon>Synechococcales</taxon>
        <taxon>Synechococcaceae</taxon>
        <taxon>Synechococcus</taxon>
    </lineage>
</organism>
<reference evidence="2 3" key="1">
    <citation type="submission" date="2017-02" db="EMBL/GenBank/DDBJ databases">
        <title>Draft Genome Sequences of 'Candidatus Synechococcus spongiarum', Cyanobacterial Symbionts of the Mediterranean Sponge Aplysina aerophoba from two locations.</title>
        <authorList>
            <person name="Slaby B.M."/>
            <person name="Hentschel U."/>
        </authorList>
    </citation>
    <scope>NUCLEOTIDE SEQUENCE [LARGE SCALE GENOMIC DNA]</scope>
    <source>
        <strain evidence="2">LMB bulk15N</strain>
    </source>
</reference>
<dbReference type="PANTHER" id="PTHR37292">
    <property type="entry name" value="VNG6097C"/>
    <property type="match status" value="1"/>
</dbReference>
<dbReference type="Pfam" id="PF03235">
    <property type="entry name" value="GmrSD_N"/>
    <property type="match status" value="1"/>
</dbReference>
<evidence type="ECO:0000313" key="2">
    <source>
        <dbReference type="EMBL" id="OOV35483.1"/>
    </source>
</evidence>
<dbReference type="EMBL" id="MWLE01000050">
    <property type="protein sequence ID" value="OOV35483.1"/>
    <property type="molecule type" value="Genomic_DNA"/>
</dbReference>
<gene>
    <name evidence="2" type="ORF">BV53_03815</name>
</gene>
<evidence type="ECO:0000313" key="3">
    <source>
        <dbReference type="Proteomes" id="UP000242590"/>
    </source>
</evidence>
<dbReference type="Proteomes" id="UP000242590">
    <property type="component" value="Unassembled WGS sequence"/>
</dbReference>
<accession>A0A1T1D4D5</accession>
<proteinExistence type="predicted"/>
<dbReference type="OrthoDB" id="9798761at2"/>
<comment type="caution">
    <text evidence="2">The sequence shown here is derived from an EMBL/GenBank/DDBJ whole genome shotgun (WGS) entry which is preliminary data.</text>
</comment>
<dbReference type="InterPro" id="IPR004919">
    <property type="entry name" value="GmrSD_N"/>
</dbReference>
<dbReference type="PANTHER" id="PTHR37292:SF2">
    <property type="entry name" value="DUF262 DOMAIN-CONTAINING PROTEIN"/>
    <property type="match status" value="1"/>
</dbReference>
<protein>
    <recommendedName>
        <fullName evidence="1">GmrSD restriction endonucleases N-terminal domain-containing protein</fullName>
    </recommendedName>
</protein>
<sequence length="624" mass="71600">MGQPKWRWFPFPILGWDDAPYTSEVSHLQTTSYGLGELLNRAKGGTLTIPQFQREFTWAPRQVKLLVDSMSRSYPIGSLLLLAKSPKLKLSSRHIEAEIAQDYSDKAENTSPTNEVDEEYYILDGQQRTTSIACVFLNAHRNKCYYFDLKMMLKSYREEETSWIIHQDRGRLSPPDRKKNNRLLRADIILNQEKADIYVAEYIEDSGDFPEYQEDKNAARQAAAKIKGIFNTIRHYRVPVIIVERDSGVESICRIFEITNSTGTKLSTFDLAVARFYPEPDLRKLWLSTQEKHQILKSTDTDKDKGFDVDGEHVLKVLYLVTAIRNKYKYIEPTRSNLMSLKTESINKEWDNASKSLAEAYKFAKAQGARPETLPTHSLLVSLAAVHSLMFSDNGIDLFDSWKNHAFIRRWYFSKVMQSSQLQASNYQISQDFQVLLKYACNGERPEFPQVTLNVDTILKLKPPNALYKALQNIFAITLREDLRSGSEIDSKSRLHDHHIFPKNAGKKYGLDKLMLNGICNRVPMLAESNQSLGEGYPQVYFKEIADCARKEGTLGGLKTRMRDCLIPGDPDDSQWVDSFSIDQFENFCKKRAKLIISRVHEIIGDSLQVNTSSDDELMEDDDE</sequence>
<feature type="domain" description="GmrSD restriction endonucleases N-terminal" evidence="1">
    <location>
        <begin position="35"/>
        <end position="276"/>
    </location>
</feature>
<dbReference type="AlphaFoldDB" id="A0A1T1D4D5"/>
<name>A0A1T1D4D5_9SYNE</name>
<evidence type="ECO:0000259" key="1">
    <source>
        <dbReference type="Pfam" id="PF03235"/>
    </source>
</evidence>